<sequence length="550" mass="60784">MSKKIGKMASRDYWVLPKEESCIAPENVWSNKDMDPSPPDFRVWTNWTFVSYWISDLINPGSWATVSSFVALGLTWWESCLAVFVGSCFVAIVITANGFIGATIHTPFAVTSRATFGYWGSKFVVLSRCVIACFWLSINSWSGGQFVSLMIEAIWPQYKDFANHVPVSQGATSQDFLSFFLFWLIQFPFIFIHPSKLKWVFNVKAIIVPIVAIGTVIWAVKKAGSGAAEALSNPVDRVAPGTARFVAFMTSVTATSGTWATLSLNIGDFSRYCKRPTSAWTQLWAFPLLFTVMSILSAITAACCLSVYGDALYQPYDVVAKWGTSHVGRFCMFVGALAWALGNVTTNITANSISAANDMCSLAPKYLNIRRGQMIAITIGVWGFAPWKVLNSAANFLTFMSSYSIVLAPIAALMAFDFFVVKSRKMDIYELYKPQGIYRYIGGWNWRSYAALCCAIAPNLPGMAAAINANLDIGNIKYVYMVSNIAGDAIALLVYYTLNRFWPAHETLLEVPVHDLVDKSGGIVHESGSEAYDSEEKKVEGVRVVETSEF</sequence>
<keyword evidence="3 6" id="KW-0812">Transmembrane</keyword>
<feature type="transmembrane region" description="Helical" evidence="6">
    <location>
        <begin position="83"/>
        <end position="104"/>
    </location>
</feature>
<dbReference type="GO" id="GO:0005886">
    <property type="term" value="C:plasma membrane"/>
    <property type="evidence" value="ECO:0007669"/>
    <property type="project" value="TreeGrafter"/>
</dbReference>
<dbReference type="InterPro" id="IPR045225">
    <property type="entry name" value="Uracil/uridine/allantoin_perm"/>
</dbReference>
<evidence type="ECO:0000256" key="2">
    <source>
        <dbReference type="ARBA" id="ARBA00008974"/>
    </source>
</evidence>
<dbReference type="OrthoDB" id="2018619at2759"/>
<name>A0A427XH80_9TREE</name>
<evidence type="ECO:0000313" key="8">
    <source>
        <dbReference type="Proteomes" id="UP000279236"/>
    </source>
</evidence>
<comment type="caution">
    <text evidence="7">The sequence shown here is derived from an EMBL/GenBank/DDBJ whole genome shotgun (WGS) entry which is preliminary data.</text>
</comment>
<evidence type="ECO:0000313" key="7">
    <source>
        <dbReference type="EMBL" id="RSH78182.1"/>
    </source>
</evidence>
<evidence type="ECO:0000256" key="1">
    <source>
        <dbReference type="ARBA" id="ARBA00004141"/>
    </source>
</evidence>
<organism evidence="7 8">
    <name type="scientific">Apiotrichum porosum</name>
    <dbReference type="NCBI Taxonomy" id="105984"/>
    <lineage>
        <taxon>Eukaryota</taxon>
        <taxon>Fungi</taxon>
        <taxon>Dikarya</taxon>
        <taxon>Basidiomycota</taxon>
        <taxon>Agaricomycotina</taxon>
        <taxon>Tremellomycetes</taxon>
        <taxon>Trichosporonales</taxon>
        <taxon>Trichosporonaceae</taxon>
        <taxon>Apiotrichum</taxon>
    </lineage>
</organism>
<evidence type="ECO:0008006" key="9">
    <source>
        <dbReference type="Google" id="ProtNLM"/>
    </source>
</evidence>
<dbReference type="Pfam" id="PF02133">
    <property type="entry name" value="Transp_cyt_pur"/>
    <property type="match status" value="1"/>
</dbReference>
<keyword evidence="5 6" id="KW-0472">Membrane</keyword>
<dbReference type="RefSeq" id="XP_028473329.1">
    <property type="nucleotide sequence ID" value="XM_028618373.1"/>
</dbReference>
<dbReference type="GeneID" id="39587184"/>
<evidence type="ECO:0000256" key="5">
    <source>
        <dbReference type="ARBA" id="ARBA00023136"/>
    </source>
</evidence>
<dbReference type="CDD" id="cd11482">
    <property type="entry name" value="SLC-NCS1sbd_NRT1-like"/>
    <property type="match status" value="1"/>
</dbReference>
<dbReference type="Proteomes" id="UP000279236">
    <property type="component" value="Unassembled WGS sequence"/>
</dbReference>
<protein>
    <recommendedName>
        <fullName evidence="9">Uracil permease</fullName>
    </recommendedName>
</protein>
<dbReference type="GO" id="GO:0015205">
    <property type="term" value="F:nucleobase transmembrane transporter activity"/>
    <property type="evidence" value="ECO:0007669"/>
    <property type="project" value="TreeGrafter"/>
</dbReference>
<feature type="transmembrane region" description="Helical" evidence="6">
    <location>
        <begin position="176"/>
        <end position="192"/>
    </location>
</feature>
<keyword evidence="8" id="KW-1185">Reference proteome</keyword>
<dbReference type="PANTHER" id="PTHR30618">
    <property type="entry name" value="NCS1 FAMILY PURINE/PYRIMIDINE TRANSPORTER"/>
    <property type="match status" value="1"/>
</dbReference>
<comment type="subcellular location">
    <subcellularLocation>
        <location evidence="1">Membrane</location>
        <topology evidence="1">Multi-pass membrane protein</topology>
    </subcellularLocation>
</comment>
<feature type="transmembrane region" description="Helical" evidence="6">
    <location>
        <begin position="478"/>
        <end position="498"/>
    </location>
</feature>
<keyword evidence="4 6" id="KW-1133">Transmembrane helix</keyword>
<proteinExistence type="inferred from homology"/>
<evidence type="ECO:0000256" key="4">
    <source>
        <dbReference type="ARBA" id="ARBA00022989"/>
    </source>
</evidence>
<feature type="transmembrane region" description="Helical" evidence="6">
    <location>
        <begin position="241"/>
        <end position="262"/>
    </location>
</feature>
<feature type="transmembrane region" description="Helical" evidence="6">
    <location>
        <begin position="371"/>
        <end position="390"/>
    </location>
</feature>
<evidence type="ECO:0000256" key="3">
    <source>
        <dbReference type="ARBA" id="ARBA00022692"/>
    </source>
</evidence>
<accession>A0A427XH80</accession>
<feature type="transmembrane region" description="Helical" evidence="6">
    <location>
        <begin position="57"/>
        <end position="77"/>
    </location>
</feature>
<feature type="transmembrane region" description="Helical" evidence="6">
    <location>
        <begin position="116"/>
        <end position="138"/>
    </location>
</feature>
<feature type="transmembrane region" description="Helical" evidence="6">
    <location>
        <begin position="396"/>
        <end position="416"/>
    </location>
</feature>
<dbReference type="EMBL" id="RSCE01000013">
    <property type="protein sequence ID" value="RSH78182.1"/>
    <property type="molecule type" value="Genomic_DNA"/>
</dbReference>
<reference evidence="7 8" key="1">
    <citation type="submission" date="2018-11" db="EMBL/GenBank/DDBJ databases">
        <title>Genome sequence of Apiotrichum porosum DSM 27194.</title>
        <authorList>
            <person name="Aliyu H."/>
            <person name="Gorte O."/>
            <person name="Ochsenreither K."/>
        </authorList>
    </citation>
    <scope>NUCLEOTIDE SEQUENCE [LARGE SCALE GENOMIC DNA]</scope>
    <source>
        <strain evidence="7 8">DSM 27194</strain>
    </source>
</reference>
<feature type="transmembrane region" description="Helical" evidence="6">
    <location>
        <begin position="199"/>
        <end position="221"/>
    </location>
</feature>
<gene>
    <name evidence="7" type="ORF">EHS24_002641</name>
</gene>
<feature type="transmembrane region" description="Helical" evidence="6">
    <location>
        <begin position="437"/>
        <end position="458"/>
    </location>
</feature>
<evidence type="ECO:0000256" key="6">
    <source>
        <dbReference type="SAM" id="Phobius"/>
    </source>
</evidence>
<dbReference type="PANTHER" id="PTHR30618:SF0">
    <property type="entry name" value="PURINE-URACIL PERMEASE NCS1"/>
    <property type="match status" value="1"/>
</dbReference>
<dbReference type="AlphaFoldDB" id="A0A427XH80"/>
<feature type="transmembrane region" description="Helical" evidence="6">
    <location>
        <begin position="328"/>
        <end position="350"/>
    </location>
</feature>
<feature type="transmembrane region" description="Helical" evidence="6">
    <location>
        <begin position="283"/>
        <end position="308"/>
    </location>
</feature>
<dbReference type="InterPro" id="IPR001248">
    <property type="entry name" value="Pur-cyt_permease"/>
</dbReference>
<dbReference type="Gene3D" id="1.10.4160.10">
    <property type="entry name" value="Hydantoin permease"/>
    <property type="match status" value="1"/>
</dbReference>
<comment type="similarity">
    <text evidence="2">Belongs to the purine-cytosine permease (2.A.39) family.</text>
</comment>